<organism evidence="1 2">
    <name type="scientific">Teichococcus deserti</name>
    <dbReference type="NCBI Taxonomy" id="1817963"/>
    <lineage>
        <taxon>Bacteria</taxon>
        <taxon>Pseudomonadati</taxon>
        <taxon>Pseudomonadota</taxon>
        <taxon>Alphaproteobacteria</taxon>
        <taxon>Acetobacterales</taxon>
        <taxon>Roseomonadaceae</taxon>
        <taxon>Roseomonas</taxon>
    </lineage>
</organism>
<dbReference type="RefSeq" id="WP_076956974.1">
    <property type="nucleotide sequence ID" value="NZ_MLCO01000069.1"/>
</dbReference>
<evidence type="ECO:0008006" key="3">
    <source>
        <dbReference type="Google" id="ProtNLM"/>
    </source>
</evidence>
<evidence type="ECO:0000313" key="2">
    <source>
        <dbReference type="Proteomes" id="UP000188879"/>
    </source>
</evidence>
<proteinExistence type="predicted"/>
<accession>A0A1V2H4M2</accession>
<dbReference type="EMBL" id="MLCO01000069">
    <property type="protein sequence ID" value="ONG55746.1"/>
    <property type="molecule type" value="Genomic_DNA"/>
</dbReference>
<name>A0A1V2H4M2_9PROT</name>
<protein>
    <recommendedName>
        <fullName evidence="3">Phage tail protein</fullName>
    </recommendedName>
</protein>
<evidence type="ECO:0000313" key="1">
    <source>
        <dbReference type="EMBL" id="ONG55746.1"/>
    </source>
</evidence>
<comment type="caution">
    <text evidence="1">The sequence shown here is derived from an EMBL/GenBank/DDBJ whole genome shotgun (WGS) entry which is preliminary data.</text>
</comment>
<reference evidence="1 2" key="1">
    <citation type="submission" date="2016-10" db="EMBL/GenBank/DDBJ databases">
        <title>Draft Genome sequence of Roseomonas sp. strain M3.</title>
        <authorList>
            <person name="Subhash Y."/>
            <person name="Lee S."/>
        </authorList>
    </citation>
    <scope>NUCLEOTIDE SEQUENCE [LARGE SCALE GENOMIC DNA]</scope>
    <source>
        <strain evidence="1 2">M3</strain>
    </source>
</reference>
<gene>
    <name evidence="1" type="ORF">BKE38_08750</name>
</gene>
<dbReference type="OrthoDB" id="8450990at2"/>
<dbReference type="AlphaFoldDB" id="A0A1V2H4M2"/>
<keyword evidence="2" id="KW-1185">Reference proteome</keyword>
<sequence>MTSLYHQWGEDLQIDSKGGLRIADATKQTEQRLIRRYMTNPGDMQDSGQYGAGIRQFIGQNTDVAKIKATMVQQTRMERSVSRSPSPSVTVRAINQQTVIADVTYTDATTGAFPALQMKISA</sequence>
<dbReference type="Proteomes" id="UP000188879">
    <property type="component" value="Unassembled WGS sequence"/>
</dbReference>